<name>A0ABP0VHJ1_9BRYO</name>
<dbReference type="InterPro" id="IPR050149">
    <property type="entry name" value="Collagen_superfamily"/>
</dbReference>
<protein>
    <submittedName>
        <fullName evidence="1">Uncharacterized protein</fullName>
    </submittedName>
</protein>
<dbReference type="Pfam" id="PF01391">
    <property type="entry name" value="Collagen"/>
    <property type="match status" value="1"/>
</dbReference>
<proteinExistence type="predicted"/>
<gene>
    <name evidence="1" type="ORF">CSSPJE1EN1_LOCUS29277</name>
</gene>
<dbReference type="PANTHER" id="PTHR24023:SF1095">
    <property type="entry name" value="EGF-LIKE DOMAIN-CONTAINING PROTEIN"/>
    <property type="match status" value="1"/>
</dbReference>
<reference evidence="1" key="1">
    <citation type="submission" date="2024-02" db="EMBL/GenBank/DDBJ databases">
        <authorList>
            <consortium name="ELIXIR-Norway"/>
            <consortium name="Elixir Norway"/>
        </authorList>
    </citation>
    <scope>NUCLEOTIDE SEQUENCE</scope>
</reference>
<organism evidence="1 2">
    <name type="scientific">Sphagnum jensenii</name>
    <dbReference type="NCBI Taxonomy" id="128206"/>
    <lineage>
        <taxon>Eukaryota</taxon>
        <taxon>Viridiplantae</taxon>
        <taxon>Streptophyta</taxon>
        <taxon>Embryophyta</taxon>
        <taxon>Bryophyta</taxon>
        <taxon>Sphagnophytina</taxon>
        <taxon>Sphagnopsida</taxon>
        <taxon>Sphagnales</taxon>
        <taxon>Sphagnaceae</taxon>
        <taxon>Sphagnum</taxon>
    </lineage>
</organism>
<dbReference type="Proteomes" id="UP001497444">
    <property type="component" value="Unassembled WGS sequence"/>
</dbReference>
<comment type="caution">
    <text evidence="1">The sequence shown here is derived from an EMBL/GenBank/DDBJ whole genome shotgun (WGS) entry which is preliminary data.</text>
</comment>
<keyword evidence="2" id="KW-1185">Reference proteome</keyword>
<dbReference type="EMBL" id="CAXAQS010000946">
    <property type="protein sequence ID" value="CAK9253899.1"/>
    <property type="molecule type" value="Genomic_DNA"/>
</dbReference>
<dbReference type="PANTHER" id="PTHR24023">
    <property type="entry name" value="COLLAGEN ALPHA"/>
    <property type="match status" value="1"/>
</dbReference>
<evidence type="ECO:0000313" key="1">
    <source>
        <dbReference type="EMBL" id="CAK9253899.1"/>
    </source>
</evidence>
<sequence>MSMSDPFDPSNSSIVYYVAPRFIRNRQNLFVGGGTKGQTLVAAGVTQKAIWQTISEAPPTGPLGPQGISGTTGPSGVAGQVGPQGSAGSMGPQGIIGNTGPQGSTGSAGLQGFGGTQGSIGSQGVQGSGGSASGLVGLVGPQGTNGTVGPMGLTGPQGSQGSAGPQGSQGSGGAQGGVVGAQGTQGSQGSQGLPGSGGIAPVLIVRDFWFNTNKDNGFYCNASYGYSYTGAVVSYDNSGFYVSVASVSNQYNCGTQPSGTYMIAYTMYATNNGGSYTLLEATSNTTIVGSHNLLYSSGNEQKIRIRAFFQFPTTATMTLQWTNAGTGAVSISDGFELYRISNSQ</sequence>
<accession>A0ABP0VHJ1</accession>
<dbReference type="InterPro" id="IPR008160">
    <property type="entry name" value="Collagen"/>
</dbReference>
<evidence type="ECO:0000313" key="2">
    <source>
        <dbReference type="Proteomes" id="UP001497444"/>
    </source>
</evidence>